<dbReference type="GeneID" id="30036336"/>
<keyword evidence="5" id="KW-0560">Oxidoreductase</keyword>
<evidence type="ECO:0000256" key="1">
    <source>
        <dbReference type="ARBA" id="ARBA00001954"/>
    </source>
</evidence>
<gene>
    <name evidence="9" type="primary">JLP1</name>
    <name evidence="9" type="ORF">AWJ20_4227</name>
</gene>
<evidence type="ECO:0000256" key="4">
    <source>
        <dbReference type="ARBA" id="ARBA00022964"/>
    </source>
</evidence>
<organism evidence="9 10">
    <name type="scientific">Sugiyamaella lignohabitans</name>
    <dbReference type="NCBI Taxonomy" id="796027"/>
    <lineage>
        <taxon>Eukaryota</taxon>
        <taxon>Fungi</taxon>
        <taxon>Dikarya</taxon>
        <taxon>Ascomycota</taxon>
        <taxon>Saccharomycotina</taxon>
        <taxon>Dipodascomycetes</taxon>
        <taxon>Dipodascales</taxon>
        <taxon>Trichomonascaceae</taxon>
        <taxon>Sugiyamaella</taxon>
    </lineage>
</organism>
<evidence type="ECO:0000313" key="10">
    <source>
        <dbReference type="Proteomes" id="UP000189580"/>
    </source>
</evidence>
<protein>
    <submittedName>
        <fullName evidence="9">Jlp1p</fullName>
    </submittedName>
</protein>
<dbReference type="GO" id="GO:0046872">
    <property type="term" value="F:metal ion binding"/>
    <property type="evidence" value="ECO:0007669"/>
    <property type="project" value="UniProtKB-KW"/>
</dbReference>
<dbReference type="InterPro" id="IPR003819">
    <property type="entry name" value="TauD/TfdA-like"/>
</dbReference>
<feature type="domain" description="TauD/TfdA-like" evidence="8">
    <location>
        <begin position="61"/>
        <end position="357"/>
    </location>
</feature>
<dbReference type="PANTHER" id="PTHR30468">
    <property type="entry name" value="ALPHA-KETOGLUTARATE-DEPENDENT SULFONATE DIOXYGENASE"/>
    <property type="match status" value="1"/>
</dbReference>
<evidence type="ECO:0000256" key="5">
    <source>
        <dbReference type="ARBA" id="ARBA00023002"/>
    </source>
</evidence>
<dbReference type="Pfam" id="PF02668">
    <property type="entry name" value="TauD"/>
    <property type="match status" value="1"/>
</dbReference>
<name>A0A161HH78_9ASCO</name>
<evidence type="ECO:0000256" key="2">
    <source>
        <dbReference type="ARBA" id="ARBA00005896"/>
    </source>
</evidence>
<dbReference type="Gene3D" id="3.60.130.10">
    <property type="entry name" value="Clavaminate synthase-like"/>
    <property type="match status" value="1"/>
</dbReference>
<comment type="similarity">
    <text evidence="2">Belongs to the TfdA dioxygenase family.</text>
</comment>
<dbReference type="GO" id="GO:0005737">
    <property type="term" value="C:cytoplasm"/>
    <property type="evidence" value="ECO:0007669"/>
    <property type="project" value="TreeGrafter"/>
</dbReference>
<keyword evidence="4" id="KW-0223">Dioxygenase</keyword>
<dbReference type="PANTHER" id="PTHR30468:SF10">
    <property type="entry name" value="TAUD_TFDA-LIKE DOMAIN-CONTAINING PROTEIN"/>
    <property type="match status" value="1"/>
</dbReference>
<dbReference type="AlphaFoldDB" id="A0A161HH78"/>
<evidence type="ECO:0000313" key="9">
    <source>
        <dbReference type="EMBL" id="ANB11417.1"/>
    </source>
</evidence>
<dbReference type="InterPro" id="IPR051323">
    <property type="entry name" value="AtsK-like"/>
</dbReference>
<dbReference type="OrthoDB" id="10257314at2759"/>
<dbReference type="GO" id="GO:0016706">
    <property type="term" value="F:2-oxoglutarate-dependent dioxygenase activity"/>
    <property type="evidence" value="ECO:0007669"/>
    <property type="project" value="TreeGrafter"/>
</dbReference>
<evidence type="ECO:0000256" key="6">
    <source>
        <dbReference type="ARBA" id="ARBA00023004"/>
    </source>
</evidence>
<keyword evidence="3" id="KW-0479">Metal-binding</keyword>
<keyword evidence="10" id="KW-1185">Reference proteome</keyword>
<dbReference type="Proteomes" id="UP000189580">
    <property type="component" value="Chromosome c"/>
</dbReference>
<proteinExistence type="inferred from homology"/>
<dbReference type="RefSeq" id="XP_018733894.1">
    <property type="nucleotide sequence ID" value="XM_018881289.1"/>
</dbReference>
<evidence type="ECO:0000256" key="3">
    <source>
        <dbReference type="ARBA" id="ARBA00022723"/>
    </source>
</evidence>
<feature type="region of interest" description="Disordered" evidence="7">
    <location>
        <begin position="23"/>
        <end position="48"/>
    </location>
</feature>
<dbReference type="SUPFAM" id="SSF51197">
    <property type="entry name" value="Clavaminate synthase-like"/>
    <property type="match status" value="1"/>
</dbReference>
<accession>A0A161HH78</accession>
<evidence type="ECO:0000256" key="7">
    <source>
        <dbReference type="SAM" id="MobiDB-lite"/>
    </source>
</evidence>
<reference evidence="9 10" key="1">
    <citation type="submission" date="2016-02" db="EMBL/GenBank/DDBJ databases">
        <title>Complete genome sequence and transcriptome regulation of the pentose utilising yeast Sugiyamaella lignohabitans.</title>
        <authorList>
            <person name="Bellasio M."/>
            <person name="Peymann A."/>
            <person name="Valli M."/>
            <person name="Sipitzky M."/>
            <person name="Graf A."/>
            <person name="Sauer M."/>
            <person name="Marx H."/>
            <person name="Mattanovich D."/>
        </authorList>
    </citation>
    <scope>NUCLEOTIDE SEQUENCE [LARGE SCALE GENOMIC DNA]</scope>
    <source>
        <strain evidence="9 10">CBS 10342</strain>
    </source>
</reference>
<dbReference type="KEGG" id="slb:AWJ20_4227"/>
<comment type="cofactor">
    <cofactor evidence="1">
        <name>Fe(2+)</name>
        <dbReference type="ChEBI" id="CHEBI:29033"/>
    </cofactor>
</comment>
<evidence type="ECO:0000259" key="8">
    <source>
        <dbReference type="Pfam" id="PF02668"/>
    </source>
</evidence>
<dbReference type="EMBL" id="CP014500">
    <property type="protein sequence ID" value="ANB11417.1"/>
    <property type="molecule type" value="Genomic_DNA"/>
</dbReference>
<sequence length="385" mass="42865">MSPSTVEPPKFVFLEKNALKIPKGPKGPSPYAEKLTEGPSYKQFPTPLKASGKLDNEYKFDEITPHIGREYPEAQLSEIVKDDDKIRDLAITISRRGVVFFKAQDLSIEDQKTLADKLGRLTGKPEKSTIHIHPTAPAGGVLNSNGSGQVDPEVSIISSKLQKQLTPKEFRHKKAGEGFHSDITFEPVPSDYAILKIVETPPTGGDTLWVSGYSLYEKLSPSFRAFLETLTGTYSQENFHKAAERGNFEIYAAERGAPENVGEDLIAHHPIVRTNPVTGWRSVFSIGGHFTSFDGLTDDETKLIKDYLQDLVVASHDIQVRKRWGKNDIAIWDNRSVYHSATNDYFDDNIYERTGVRTVGIGERPYFDPTSKARSEDLHASGLSV</sequence>
<dbReference type="InterPro" id="IPR042098">
    <property type="entry name" value="TauD-like_sf"/>
</dbReference>
<keyword evidence="6" id="KW-0408">Iron</keyword>